<dbReference type="SUPFAM" id="SSF55785">
    <property type="entry name" value="PYP-like sensor domain (PAS domain)"/>
    <property type="match status" value="1"/>
</dbReference>
<gene>
    <name evidence="9" type="ORF">PN838_08750</name>
</gene>
<dbReference type="InterPro" id="IPR000014">
    <property type="entry name" value="PAS"/>
</dbReference>
<reference evidence="9 10" key="1">
    <citation type="submission" date="2023-01" db="EMBL/GenBank/DDBJ databases">
        <title>Psychrosphaera sp. nov., isolated from marine algae.</title>
        <authorList>
            <person name="Bayburt H."/>
            <person name="Choi B.J."/>
            <person name="Kim J.M."/>
            <person name="Choi D.G."/>
            <person name="Jeon C.O."/>
        </authorList>
    </citation>
    <scope>NUCLEOTIDE SEQUENCE [LARGE SCALE GENOMIC DNA]</scope>
    <source>
        <strain evidence="9 10">G1-22</strain>
    </source>
</reference>
<proteinExistence type="predicted"/>
<keyword evidence="3" id="KW-0808">Transferase</keyword>
<evidence type="ECO:0000256" key="4">
    <source>
        <dbReference type="ARBA" id="ARBA00022777"/>
    </source>
</evidence>
<evidence type="ECO:0000256" key="3">
    <source>
        <dbReference type="ARBA" id="ARBA00022679"/>
    </source>
</evidence>
<keyword evidence="4 9" id="KW-0418">Kinase</keyword>
<dbReference type="InterPro" id="IPR005467">
    <property type="entry name" value="His_kinase_dom"/>
</dbReference>
<evidence type="ECO:0000259" key="6">
    <source>
        <dbReference type="PROSITE" id="PS50109"/>
    </source>
</evidence>
<dbReference type="InterPro" id="IPR013656">
    <property type="entry name" value="PAS_4"/>
</dbReference>
<evidence type="ECO:0000256" key="2">
    <source>
        <dbReference type="ARBA" id="ARBA00012438"/>
    </source>
</evidence>
<dbReference type="PANTHER" id="PTHR43047">
    <property type="entry name" value="TWO-COMPONENT HISTIDINE PROTEIN KINASE"/>
    <property type="match status" value="1"/>
</dbReference>
<dbReference type="Gene3D" id="3.30.565.10">
    <property type="entry name" value="Histidine kinase-like ATPase, C-terminal domain"/>
    <property type="match status" value="1"/>
</dbReference>
<name>A0ABT5FBB9_9GAMM</name>
<dbReference type="PANTHER" id="PTHR43047:SF72">
    <property type="entry name" value="OSMOSENSING HISTIDINE PROTEIN KINASE SLN1"/>
    <property type="match status" value="1"/>
</dbReference>
<dbReference type="SMART" id="SM00388">
    <property type="entry name" value="HisKA"/>
    <property type="match status" value="1"/>
</dbReference>
<dbReference type="InterPro" id="IPR036097">
    <property type="entry name" value="HisK_dim/P_sf"/>
</dbReference>
<feature type="domain" description="PAS" evidence="7">
    <location>
        <begin position="228"/>
        <end position="298"/>
    </location>
</feature>
<dbReference type="CDD" id="cd00130">
    <property type="entry name" value="PAS"/>
    <property type="match status" value="1"/>
</dbReference>
<evidence type="ECO:0000256" key="5">
    <source>
        <dbReference type="SAM" id="Phobius"/>
    </source>
</evidence>
<comment type="caution">
    <text evidence="9">The sequence shown here is derived from an EMBL/GenBank/DDBJ whole genome shotgun (WGS) entry which is preliminary data.</text>
</comment>
<keyword evidence="5" id="KW-0812">Transmembrane</keyword>
<evidence type="ECO:0000313" key="9">
    <source>
        <dbReference type="EMBL" id="MDC2888848.1"/>
    </source>
</evidence>
<accession>A0ABT5FBB9</accession>
<comment type="catalytic activity">
    <reaction evidence="1">
        <text>ATP + protein L-histidine = ADP + protein N-phospho-L-histidine.</text>
        <dbReference type="EC" id="2.7.13.3"/>
    </reaction>
</comment>
<dbReference type="SUPFAM" id="SSF55874">
    <property type="entry name" value="ATPase domain of HSP90 chaperone/DNA topoisomerase II/histidine kinase"/>
    <property type="match status" value="1"/>
</dbReference>
<dbReference type="Proteomes" id="UP001528411">
    <property type="component" value="Unassembled WGS sequence"/>
</dbReference>
<dbReference type="NCBIfam" id="TIGR00229">
    <property type="entry name" value="sensory_box"/>
    <property type="match status" value="1"/>
</dbReference>
<organism evidence="9 10">
    <name type="scientific">Psychrosphaera algicola</name>
    <dbReference type="NCBI Taxonomy" id="3023714"/>
    <lineage>
        <taxon>Bacteria</taxon>
        <taxon>Pseudomonadati</taxon>
        <taxon>Pseudomonadota</taxon>
        <taxon>Gammaproteobacteria</taxon>
        <taxon>Alteromonadales</taxon>
        <taxon>Pseudoalteromonadaceae</taxon>
        <taxon>Psychrosphaera</taxon>
    </lineage>
</organism>
<dbReference type="SUPFAM" id="SSF47384">
    <property type="entry name" value="Homodimeric domain of signal transducing histidine kinase"/>
    <property type="match status" value="1"/>
</dbReference>
<feature type="domain" description="Histidine kinase" evidence="6">
    <location>
        <begin position="371"/>
        <end position="518"/>
    </location>
</feature>
<dbReference type="SMART" id="SM00091">
    <property type="entry name" value="PAS"/>
    <property type="match status" value="1"/>
</dbReference>
<feature type="transmembrane region" description="Helical" evidence="5">
    <location>
        <begin position="127"/>
        <end position="148"/>
    </location>
</feature>
<keyword evidence="10" id="KW-1185">Reference proteome</keyword>
<sequence>MMPCLFWLLNLMFSSTKVFEGSNSFYVIWDSITGKTITTNVVKPVNKVKDYAQVYLATRYLPESLRHIVNNDLNVKRKLHSPLLLERAAHEPVIYLQKAIDSTPYRMAIFKPASGFIEEMNASVSWLTVKILLFSLFVIIFIFALIIWKIAYPTSKLIAHIERQSSLYDMEDSLTVSGWEKWFDKIALAYKDNRKLLQSLMTKNKHLDHIVKSRTQELQAQTHSKDRNIALNRSIMNSIPDMIYYKNLDGGFLGCNSAFEYLAGVSETDIVARHAEEIFPPKIAEEITKFDFQALRSKRPFNGKSKHTFPNGRVAIIQWLVAPIVDSDGEVHGLLGLGRDISEQEASVKKLDKARKQAVDANETKSHFIANMSHEIRTPMNAVMGMLELLLSARPTIEQTNYINIAQKSSRHLIQIINDILDFSKVSAKKIELHNEVFAFSSIIDIAFANALPEALRKGLLLDVNLSPDFPELFIGDEVRIDQIFINLIGNAIKFTEKGSVILEANLLREKMIFSLLNLKLLILALVFLKKNKKPFSKPLPKRIVQ</sequence>
<feature type="domain" description="PAC" evidence="8">
    <location>
        <begin position="299"/>
        <end position="353"/>
    </location>
</feature>
<dbReference type="InterPro" id="IPR035965">
    <property type="entry name" value="PAS-like_dom_sf"/>
</dbReference>
<evidence type="ECO:0000259" key="7">
    <source>
        <dbReference type="PROSITE" id="PS50112"/>
    </source>
</evidence>
<dbReference type="InterPro" id="IPR003661">
    <property type="entry name" value="HisK_dim/P_dom"/>
</dbReference>
<dbReference type="Gene3D" id="3.30.450.20">
    <property type="entry name" value="PAS domain"/>
    <property type="match status" value="1"/>
</dbReference>
<evidence type="ECO:0000256" key="1">
    <source>
        <dbReference type="ARBA" id="ARBA00000085"/>
    </source>
</evidence>
<dbReference type="PROSITE" id="PS50113">
    <property type="entry name" value="PAC"/>
    <property type="match status" value="1"/>
</dbReference>
<dbReference type="CDD" id="cd00082">
    <property type="entry name" value="HisKA"/>
    <property type="match status" value="1"/>
</dbReference>
<dbReference type="Pfam" id="PF08448">
    <property type="entry name" value="PAS_4"/>
    <property type="match status" value="1"/>
</dbReference>
<dbReference type="EC" id="2.7.13.3" evidence="2"/>
<dbReference type="Pfam" id="PF00512">
    <property type="entry name" value="HisKA"/>
    <property type="match status" value="1"/>
</dbReference>
<feature type="transmembrane region" description="Helical" evidence="5">
    <location>
        <begin position="512"/>
        <end position="529"/>
    </location>
</feature>
<evidence type="ECO:0000259" key="8">
    <source>
        <dbReference type="PROSITE" id="PS50113"/>
    </source>
</evidence>
<dbReference type="PROSITE" id="PS50109">
    <property type="entry name" value="HIS_KIN"/>
    <property type="match status" value="1"/>
</dbReference>
<dbReference type="RefSeq" id="WP_272180411.1">
    <property type="nucleotide sequence ID" value="NZ_JAQOMS010000002.1"/>
</dbReference>
<keyword evidence="5" id="KW-0472">Membrane</keyword>
<dbReference type="Gene3D" id="1.10.287.130">
    <property type="match status" value="1"/>
</dbReference>
<dbReference type="EMBL" id="JAQOMS010000002">
    <property type="protein sequence ID" value="MDC2888848.1"/>
    <property type="molecule type" value="Genomic_DNA"/>
</dbReference>
<evidence type="ECO:0000313" key="10">
    <source>
        <dbReference type="Proteomes" id="UP001528411"/>
    </source>
</evidence>
<dbReference type="PROSITE" id="PS50112">
    <property type="entry name" value="PAS"/>
    <property type="match status" value="1"/>
</dbReference>
<protein>
    <recommendedName>
        <fullName evidence="2">histidine kinase</fullName>
        <ecNumber evidence="2">2.7.13.3</ecNumber>
    </recommendedName>
</protein>
<dbReference type="InterPro" id="IPR000700">
    <property type="entry name" value="PAS-assoc_C"/>
</dbReference>
<keyword evidence="5" id="KW-1133">Transmembrane helix</keyword>
<dbReference type="InterPro" id="IPR036890">
    <property type="entry name" value="HATPase_C_sf"/>
</dbReference>
<dbReference type="GO" id="GO:0016301">
    <property type="term" value="F:kinase activity"/>
    <property type="evidence" value="ECO:0007669"/>
    <property type="project" value="UniProtKB-KW"/>
</dbReference>